<reference evidence="2" key="1">
    <citation type="journal article" date="2019" name="Int. J. Syst. Evol. Microbiol.">
        <title>The Global Catalogue of Microorganisms (GCM) 10K type strain sequencing project: providing services to taxonomists for standard genome sequencing and annotation.</title>
        <authorList>
            <consortium name="The Broad Institute Genomics Platform"/>
            <consortium name="The Broad Institute Genome Sequencing Center for Infectious Disease"/>
            <person name="Wu L."/>
            <person name="Ma J."/>
        </authorList>
    </citation>
    <scope>NUCLEOTIDE SEQUENCE [LARGE SCALE GENOMIC DNA]</scope>
    <source>
        <strain evidence="2">KCTC 52141</strain>
    </source>
</reference>
<name>A0ABV7HMD6_9GAMM</name>
<sequence>MNVKVELELFAVLHEFNLSVLCHVITPLGRYCSRTYAPYTARQKIRTMLPDGGRWALRLATLLFADDPESSSRLLRIRSSARHPGV</sequence>
<accession>A0ABV7HMD6</accession>
<dbReference type="RefSeq" id="WP_339615269.1">
    <property type="nucleotide sequence ID" value="NZ_AP031500.1"/>
</dbReference>
<organism evidence="1 2">
    <name type="scientific">Gilvimarinus japonicus</name>
    <dbReference type="NCBI Taxonomy" id="1796469"/>
    <lineage>
        <taxon>Bacteria</taxon>
        <taxon>Pseudomonadati</taxon>
        <taxon>Pseudomonadota</taxon>
        <taxon>Gammaproteobacteria</taxon>
        <taxon>Cellvibrionales</taxon>
        <taxon>Cellvibrionaceae</taxon>
        <taxon>Gilvimarinus</taxon>
    </lineage>
</organism>
<protein>
    <submittedName>
        <fullName evidence="1">Uncharacterized protein</fullName>
    </submittedName>
</protein>
<gene>
    <name evidence="1" type="ORF">ACFOEB_07585</name>
</gene>
<comment type="caution">
    <text evidence="1">The sequence shown here is derived from an EMBL/GenBank/DDBJ whole genome shotgun (WGS) entry which is preliminary data.</text>
</comment>
<dbReference type="EMBL" id="JBHRTL010000006">
    <property type="protein sequence ID" value="MFC3155058.1"/>
    <property type="molecule type" value="Genomic_DNA"/>
</dbReference>
<evidence type="ECO:0000313" key="2">
    <source>
        <dbReference type="Proteomes" id="UP001595548"/>
    </source>
</evidence>
<keyword evidence="2" id="KW-1185">Reference proteome</keyword>
<proteinExistence type="predicted"/>
<dbReference type="Proteomes" id="UP001595548">
    <property type="component" value="Unassembled WGS sequence"/>
</dbReference>
<evidence type="ECO:0000313" key="1">
    <source>
        <dbReference type="EMBL" id="MFC3155058.1"/>
    </source>
</evidence>